<dbReference type="EMBL" id="AEON01000001">
    <property type="protein sequence ID" value="EFT83733.1"/>
    <property type="molecule type" value="Genomic_DNA"/>
</dbReference>
<feature type="domain" description="Alpha/beta hydrolase fold-3" evidence="2">
    <location>
        <begin position="74"/>
        <end position="269"/>
    </location>
</feature>
<reference evidence="3 4" key="1">
    <citation type="submission" date="2010-12" db="EMBL/GenBank/DDBJ databases">
        <authorList>
            <person name="Muzny D."/>
            <person name="Qin X."/>
            <person name="Buhay C."/>
            <person name="Dugan-Rocha S."/>
            <person name="Ding Y."/>
            <person name="Chen G."/>
            <person name="Hawes A."/>
            <person name="Holder M."/>
            <person name="Jhangiani S."/>
            <person name="Johnson A."/>
            <person name="Khan Z."/>
            <person name="Li Z."/>
            <person name="Liu W."/>
            <person name="Liu X."/>
            <person name="Perez L."/>
            <person name="Shen H."/>
            <person name="Wang Q."/>
            <person name="Watt J."/>
            <person name="Xi L."/>
            <person name="Xin Y."/>
            <person name="Zhou J."/>
            <person name="Deng J."/>
            <person name="Jiang H."/>
            <person name="Liu Y."/>
            <person name="Qu J."/>
            <person name="Song X.-Z."/>
            <person name="Zhang L."/>
            <person name="Villasana D."/>
            <person name="Johnson A."/>
            <person name="Liu J."/>
            <person name="Liyanage D."/>
            <person name="Lorensuhewa L."/>
            <person name="Robinson T."/>
            <person name="Song A."/>
            <person name="Song B.-B."/>
            <person name="Dinh H."/>
            <person name="Thornton R."/>
            <person name="Coyle M."/>
            <person name="Francisco L."/>
            <person name="Jackson L."/>
            <person name="Javaid M."/>
            <person name="Korchina V."/>
            <person name="Kovar C."/>
            <person name="Mata R."/>
            <person name="Mathew T."/>
            <person name="Ngo R."/>
            <person name="Nguyen L."/>
            <person name="Nguyen N."/>
            <person name="Okwuonu G."/>
            <person name="Ongeri F."/>
            <person name="Pham C."/>
            <person name="Simmons D."/>
            <person name="Wilczek-Boney K."/>
            <person name="Hale W."/>
            <person name="Jakkamsetti A."/>
            <person name="Pham P."/>
            <person name="Ruth R."/>
            <person name="San Lucas F."/>
            <person name="Warren J."/>
            <person name="Zhang J."/>
            <person name="Zhao Z."/>
            <person name="Zhou C."/>
            <person name="Zhu D."/>
            <person name="Lee S."/>
            <person name="Bess C."/>
            <person name="Blankenburg K."/>
            <person name="Forbes L."/>
            <person name="Fu Q."/>
            <person name="Gubbala S."/>
            <person name="Hirani K."/>
            <person name="Jayaseelan J.C."/>
            <person name="Lara F."/>
            <person name="Munidasa M."/>
            <person name="Palculict T."/>
            <person name="Patil S."/>
            <person name="Pu L.-L."/>
            <person name="Saada N."/>
            <person name="Tang L."/>
            <person name="Weissenberger G."/>
            <person name="Zhu Y."/>
            <person name="Hemphill L."/>
            <person name="Shang Y."/>
            <person name="Youmans B."/>
            <person name="Ayvaz T."/>
            <person name="Ross M."/>
            <person name="Santibanez J."/>
            <person name="Aqrawi P."/>
            <person name="Gross S."/>
            <person name="Joshi V."/>
            <person name="Fowler G."/>
            <person name="Nazareth L."/>
            <person name="Reid J."/>
            <person name="Worley K."/>
            <person name="Petrosino J."/>
            <person name="Highlander S."/>
            <person name="Gibbs R."/>
        </authorList>
    </citation>
    <scope>NUCLEOTIDE SEQUENCE [LARGE SCALE GENOMIC DNA]</scope>
    <source>
        <strain evidence="3 4">DSM 10105</strain>
    </source>
</reference>
<dbReference type="PANTHER" id="PTHR48081">
    <property type="entry name" value="AB HYDROLASE SUPERFAMILY PROTEIN C4A8.06C"/>
    <property type="match status" value="1"/>
</dbReference>
<dbReference type="AlphaFoldDB" id="E6K1Q2"/>
<name>E6K1Q2_PARDN</name>
<evidence type="ECO:0000313" key="4">
    <source>
        <dbReference type="Proteomes" id="UP000004946"/>
    </source>
</evidence>
<dbReference type="Gene3D" id="3.40.50.1820">
    <property type="entry name" value="alpha/beta hydrolase"/>
    <property type="match status" value="1"/>
</dbReference>
<dbReference type="SUPFAM" id="SSF53474">
    <property type="entry name" value="alpha/beta-Hydrolases"/>
    <property type="match status" value="1"/>
</dbReference>
<dbReference type="KEGG" id="pdo:PSDT_0891"/>
<dbReference type="PATRIC" id="fig|864564.6.peg.975"/>
<dbReference type="HOGENOM" id="CLU_012494_0_0_11"/>
<evidence type="ECO:0000256" key="1">
    <source>
        <dbReference type="ARBA" id="ARBA00022801"/>
    </source>
</evidence>
<evidence type="ECO:0000259" key="2">
    <source>
        <dbReference type="Pfam" id="PF07859"/>
    </source>
</evidence>
<dbReference type="Pfam" id="PF07859">
    <property type="entry name" value="Abhydrolase_3"/>
    <property type="match status" value="1"/>
</dbReference>
<protein>
    <submittedName>
        <fullName evidence="3">Hydrolase, alpha/beta domain protein</fullName>
    </submittedName>
</protein>
<dbReference type="GO" id="GO:0016787">
    <property type="term" value="F:hydrolase activity"/>
    <property type="evidence" value="ECO:0007669"/>
    <property type="project" value="UniProtKB-KW"/>
</dbReference>
<keyword evidence="4" id="KW-1185">Reference proteome</keyword>
<dbReference type="Proteomes" id="UP000004946">
    <property type="component" value="Chromosome"/>
</dbReference>
<evidence type="ECO:0000313" key="3">
    <source>
        <dbReference type="EMBL" id="EFT83733.1"/>
    </source>
</evidence>
<keyword evidence="1 3" id="KW-0378">Hydrolase</keyword>
<gene>
    <name evidence="3" type="ORF">HMPREF0620_0738</name>
</gene>
<dbReference type="InterPro" id="IPR013094">
    <property type="entry name" value="AB_hydrolase_3"/>
</dbReference>
<dbReference type="ESTHER" id="pardn-e6k1q2">
    <property type="family name" value="BD-FAE"/>
</dbReference>
<dbReference type="RefSeq" id="WP_006289116.1">
    <property type="nucleotide sequence ID" value="NZ_AP012333.1"/>
</dbReference>
<dbReference type="InterPro" id="IPR029058">
    <property type="entry name" value="AB_hydrolase_fold"/>
</dbReference>
<dbReference type="InterPro" id="IPR050300">
    <property type="entry name" value="GDXG_lipolytic_enzyme"/>
</dbReference>
<proteinExistence type="predicted"/>
<organism evidence="3 4">
    <name type="scientific">Parascardovia denticolens DSM 10105 = JCM 12538</name>
    <dbReference type="NCBI Taxonomy" id="864564"/>
    <lineage>
        <taxon>Bacteria</taxon>
        <taxon>Bacillati</taxon>
        <taxon>Actinomycetota</taxon>
        <taxon>Actinomycetes</taxon>
        <taxon>Bifidobacteriales</taxon>
        <taxon>Bifidobacteriaceae</taxon>
        <taxon>Parascardovia</taxon>
    </lineage>
</organism>
<dbReference type="eggNOG" id="COG0657">
    <property type="taxonomic scope" value="Bacteria"/>
</dbReference>
<accession>E6K1Q2</accession>
<comment type="caution">
    <text evidence="3">The sequence shown here is derived from an EMBL/GenBank/DDBJ whole genome shotgun (WGS) entry which is preliminary data.</text>
</comment>
<sequence length="302" mass="33824">MTATLKSLLAAKAFAMSAKSNDDKRDAGLPTDLEGITRFNDIVYGPAKKPGNLLDISMPSDRTADKSDDPVPVIINIHGGGWIYGSKETYQFYCLHLATYGFAVVNFTYRLPPQVEFPGEMDDVNLVFHWVADHVGEYNLDASNVFVVGDSAGGQMADQYLTILTNPDYRAKFGYERPDLTVRAAAINCGASFITAKGMISNGIDAYFTADVVKEKKDLMETEKYMTKRLPPLFLMTSNQDFIRDCTVRLDGFLLAKGIRHEFHSYGDEKNPQGHVFHCDVRNKTALECNKEEMEFFRRHVG</sequence>